<evidence type="ECO:0000256" key="6">
    <source>
        <dbReference type="SAM" id="MobiDB-lite"/>
    </source>
</evidence>
<keyword evidence="1 5" id="KW-0547">Nucleotide-binding</keyword>
<feature type="binding site" evidence="5">
    <location>
        <begin position="204"/>
        <end position="211"/>
    </location>
    <ligand>
        <name>ATP</name>
        <dbReference type="ChEBI" id="CHEBI:30616"/>
    </ligand>
</feature>
<reference evidence="8 9" key="1">
    <citation type="journal article" date="2018" name="Mol. Plant">
        <title>The genome of Artemisia annua provides insight into the evolution of Asteraceae family and artemisinin biosynthesis.</title>
        <authorList>
            <person name="Shen Q."/>
            <person name="Zhang L."/>
            <person name="Liao Z."/>
            <person name="Wang S."/>
            <person name="Yan T."/>
            <person name="Shi P."/>
            <person name="Liu M."/>
            <person name="Fu X."/>
            <person name="Pan Q."/>
            <person name="Wang Y."/>
            <person name="Lv Z."/>
            <person name="Lu X."/>
            <person name="Zhang F."/>
            <person name="Jiang W."/>
            <person name="Ma Y."/>
            <person name="Chen M."/>
            <person name="Hao X."/>
            <person name="Li L."/>
            <person name="Tang Y."/>
            <person name="Lv G."/>
            <person name="Zhou Y."/>
            <person name="Sun X."/>
            <person name="Brodelius P.E."/>
            <person name="Rose J.K.C."/>
            <person name="Tang K."/>
        </authorList>
    </citation>
    <scope>NUCLEOTIDE SEQUENCE [LARGE SCALE GENOMIC DNA]</scope>
    <source>
        <strain evidence="9">cv. Huhao1</strain>
        <tissue evidence="8">Leaf</tissue>
    </source>
</reference>
<dbReference type="STRING" id="35608.A0A2U1PK32"/>
<dbReference type="PROSITE" id="PS51198">
    <property type="entry name" value="UVRD_HELICASE_ATP_BIND"/>
    <property type="match status" value="1"/>
</dbReference>
<dbReference type="Gene3D" id="3.40.50.300">
    <property type="entry name" value="P-loop containing nucleotide triphosphate hydrolases"/>
    <property type="match status" value="2"/>
</dbReference>
<feature type="compositionally biased region" description="Basic residues" evidence="6">
    <location>
        <begin position="1770"/>
        <end position="1779"/>
    </location>
</feature>
<proteinExistence type="predicted"/>
<dbReference type="GO" id="GO:0005524">
    <property type="term" value="F:ATP binding"/>
    <property type="evidence" value="ECO:0007669"/>
    <property type="project" value="UniProtKB-UniRule"/>
</dbReference>
<dbReference type="Pfam" id="PF00580">
    <property type="entry name" value="UvrD-helicase"/>
    <property type="match status" value="1"/>
</dbReference>
<dbReference type="PANTHER" id="PTHR21529:SF4">
    <property type="entry name" value="TPR AND ANKYRIN REPEAT-CONTAINING PROTEIN 1"/>
    <property type="match status" value="1"/>
</dbReference>
<evidence type="ECO:0000256" key="4">
    <source>
        <dbReference type="ARBA" id="ARBA00022840"/>
    </source>
</evidence>
<organism evidence="8 9">
    <name type="scientific">Artemisia annua</name>
    <name type="common">Sweet wormwood</name>
    <dbReference type="NCBI Taxonomy" id="35608"/>
    <lineage>
        <taxon>Eukaryota</taxon>
        <taxon>Viridiplantae</taxon>
        <taxon>Streptophyta</taxon>
        <taxon>Embryophyta</taxon>
        <taxon>Tracheophyta</taxon>
        <taxon>Spermatophyta</taxon>
        <taxon>Magnoliopsida</taxon>
        <taxon>eudicotyledons</taxon>
        <taxon>Gunneridae</taxon>
        <taxon>Pentapetalae</taxon>
        <taxon>asterids</taxon>
        <taxon>campanulids</taxon>
        <taxon>Asterales</taxon>
        <taxon>Asteraceae</taxon>
        <taxon>Asteroideae</taxon>
        <taxon>Anthemideae</taxon>
        <taxon>Artemisiinae</taxon>
        <taxon>Artemisia</taxon>
    </lineage>
</organism>
<keyword evidence="9" id="KW-1185">Reference proteome</keyword>
<evidence type="ECO:0000313" key="8">
    <source>
        <dbReference type="EMBL" id="PWA86118.1"/>
    </source>
</evidence>
<evidence type="ECO:0000256" key="5">
    <source>
        <dbReference type="PROSITE-ProRule" id="PRU00560"/>
    </source>
</evidence>
<dbReference type="InterPro" id="IPR027417">
    <property type="entry name" value="P-loop_NTPase"/>
</dbReference>
<dbReference type="PANTHER" id="PTHR21529">
    <property type="entry name" value="MAMMARY TURMOR VIRUS RECEPTOR HOMOLOG 1, 2 MTVR1, 2"/>
    <property type="match status" value="1"/>
</dbReference>
<protein>
    <submittedName>
        <fullName evidence="8">UvrD-like Helicase, ATP-binding domain, P-loop containing nucleoside triphosphate hydrolase</fullName>
    </submittedName>
</protein>
<comment type="caution">
    <text evidence="8">The sequence shown here is derived from an EMBL/GenBank/DDBJ whole genome shotgun (WGS) entry which is preliminary data.</text>
</comment>
<dbReference type="InterPro" id="IPR014016">
    <property type="entry name" value="UvrD-like_ATP-bd"/>
</dbReference>
<dbReference type="InterPro" id="IPR039904">
    <property type="entry name" value="TRANK1"/>
</dbReference>
<dbReference type="OrthoDB" id="3156807at2759"/>
<dbReference type="GO" id="GO:0004386">
    <property type="term" value="F:helicase activity"/>
    <property type="evidence" value="ECO:0007669"/>
    <property type="project" value="UniProtKB-UniRule"/>
</dbReference>
<evidence type="ECO:0000256" key="1">
    <source>
        <dbReference type="ARBA" id="ARBA00022741"/>
    </source>
</evidence>
<feature type="compositionally biased region" description="Polar residues" evidence="6">
    <location>
        <begin position="1751"/>
        <end position="1762"/>
    </location>
</feature>
<sequence length="1837" mass="209853">MSHVLHIYWTLCHQVLFSDAFRRSFGMLTCDRLKKLVLNILLRLSTGWRPKRSLGLCQENSSKGLKPFNVEGLYIICTVDIIKDIQYEQVLKVWDILPFQEIPKLTKRLENILYAYTEQYINRCTENRFEGDESHNEVSVNPGSGRNYVENSKVSESLLLMKFYSLSYEVVGHLLSGRQVDLPMQVTDEHMDVILFKKSSFIIGRSGTGKTTILTMKLVQNEQRVCNDSEGINKENSQFRDAEVVDDPENSKPTVLRQLFVTVSPQLCYAVKQHVSHLTSNSSNGNSSAEIGLDDVDVISEFSDIPDTFIDIPGNVYPLVITFRKFLMMLDGTLGNSFFERFFEARQGSDGNRIRSRSVALQTFIRLKEVTFDRFCSHYWPHFNSNLTKKLDPSRVFTEIISHIKGGSEGKLSYEGYSLLAKSRSSTLTEEKREIVFTLFKAYEKMKTELGEFDMGDFVNDIHQRLRNGNYEGDQIDFVYIDEVQDLSMRQISLFKYICQNVLEGFVFAGDTAQTIAKGIDFRFQDIRSLFYKEFLSTKKSRKEEKGVVSEIKQMKQNFRTHAGVLDLAQSVIDILYCYFVQSIDNLEPETSLISGEAPVFLESCNKENTIVTIFGGSKSGGEIVGFGAEQVILVCDDRARTEIIENVGRQALVLTILECKGLEFQDVLLYNFFGTSPLEDQWRVIYGYMKKHNCLDEKLPQSFPTFDEARHSLLCSELKQLYVAITRTRQRLWICENKEELSKPMFDYWKRKGLVQIRKLDDSMAQAMQITILVTVLLCLLKPKGTDSTLRSSLFGHVGYCGLDSNLLTYSKKYERLFYEKNFGMATICFERAGDTMWEKFAKACGLRALADQIRATHPESYFGYLREAARMFESIGKFESAASSYCDLGEYERAGERVSAGKIYMHKCGKLDAAAECFTLAGCYSEATQAYAKEDQFSNCQSVCKSEKLFDKELEEHVSFKSKELEEVEQEFLENCALGYHELLLLKEESDHFLEDAELARSSGALLKEADLLEKAGKFKEAALLLLWYVFISSLWGDGNISWPLKQFAQKEELCNKVKLLAKSDSGVMYNFVCSELKILSDQHNSFPELKEDLCVSRNYRSLRGEILLIRKILDKHLQMNSSNYDWEDKLPVDIEKSIESLENEEPFKASGHADFCLYYFGVRKQFPKGNTYLSLNKDADWIRNTCNKGLQREEKRIHFDGREMVSAIRSYWQSELLSVGIKVLETLEALHKSKSKGSAFHQSTSLLHIFEVSKCLLDFQCHNLTNPYKKRLQYFLGISLSYIDIVIPLDWRKSVDEELVSLRETDLSVNLLEEIILRTVDIKALERLIIICLCSRVSVAVYKNLSNKLKDKDRWRSFVEKFRDRGLKDVSVARALQLALDNSFRATSSFLSLPSFGYLLDRLLLMQYFSSRKSYTTRSCFVGSFTHIQSASTLSVRQTSLDLSVMIERIEDILSCSEFGIGMIQRSKIDASYYPLLVLKMVMILSLICLKLPEHSRMLLQCLSGYGNYAYFLPKKFVSCLLRKSKNEELNLDPEVVAEAFSSIDDPLLIISSEDGSPKINAPCAIFVDLRKSKEEIMSVLFPRKNTHNASTSSSTVNAGAIPEGSSSETLPDTIMDINHVELQMNWKVIEEISEAINEKKGVAPNKLPAATSVSEPFYSHALNSTVKDLRIVENNIAIFIKNAQVVADNHSKTWKTLRMTVDSLQSIRHYIDPFLRNIDEFLNKRKKINKSKGKKVEETGDEASVVLENQSECENSQDGNNEKRKGNNKGKKSNKSKGDLETTVGQREWLGSWGSKGKGEVRANVWRQPTYGETTREKGRELVWYMPMIQTKS</sequence>
<keyword evidence="3 5" id="KW-0347">Helicase</keyword>
<gene>
    <name evidence="8" type="ORF">CTI12_AA139500</name>
</gene>
<feature type="domain" description="UvrD-like helicase ATP-binding" evidence="7">
    <location>
        <begin position="183"/>
        <end position="562"/>
    </location>
</feature>
<dbReference type="EMBL" id="PKPP01001053">
    <property type="protein sequence ID" value="PWA86118.1"/>
    <property type="molecule type" value="Genomic_DNA"/>
</dbReference>
<dbReference type="Proteomes" id="UP000245207">
    <property type="component" value="Unassembled WGS sequence"/>
</dbReference>
<evidence type="ECO:0000256" key="3">
    <source>
        <dbReference type="ARBA" id="ARBA00022806"/>
    </source>
</evidence>
<keyword evidence="4 5" id="KW-0067">ATP-binding</keyword>
<accession>A0A2U1PK32</accession>
<name>A0A2U1PK32_ARTAN</name>
<feature type="region of interest" description="Disordered" evidence="6">
    <location>
        <begin position="1734"/>
        <end position="1802"/>
    </location>
</feature>
<evidence type="ECO:0000259" key="7">
    <source>
        <dbReference type="PROSITE" id="PS51198"/>
    </source>
</evidence>
<dbReference type="GO" id="GO:0016787">
    <property type="term" value="F:hydrolase activity"/>
    <property type="evidence" value="ECO:0007669"/>
    <property type="project" value="UniProtKB-UniRule"/>
</dbReference>
<keyword evidence="2 5" id="KW-0378">Hydrolase</keyword>
<evidence type="ECO:0000256" key="2">
    <source>
        <dbReference type="ARBA" id="ARBA00022801"/>
    </source>
</evidence>
<evidence type="ECO:0000313" key="9">
    <source>
        <dbReference type="Proteomes" id="UP000245207"/>
    </source>
</evidence>
<dbReference type="SUPFAM" id="SSF52540">
    <property type="entry name" value="P-loop containing nucleoside triphosphate hydrolases"/>
    <property type="match status" value="1"/>
</dbReference>